<dbReference type="EMBL" id="WAGF01000015">
    <property type="protein sequence ID" value="KAB0876891.1"/>
    <property type="molecule type" value="Genomic_DNA"/>
</dbReference>
<dbReference type="EMBL" id="NCTU01000013">
    <property type="protein sequence ID" value="PUW02574.1"/>
    <property type="molecule type" value="Genomic_DNA"/>
</dbReference>
<reference evidence="2 3" key="1">
    <citation type="submission" date="2017-04" db="EMBL/GenBank/DDBJ databases">
        <title>Cronobacter sakazakii, ST83 Lineage Isolates.</title>
        <authorList>
            <person name="Chase H."/>
            <person name="Tall B."/>
            <person name="Gopinath G."/>
            <person name="Lehner A."/>
        </authorList>
    </citation>
    <scope>NUCLEOTIDE SEQUENCE [LARGE SCALE GENOMIC DNA]</scope>
    <source>
        <strain evidence="2 3">MOD1_Comp15</strain>
    </source>
</reference>
<evidence type="ECO:0000313" key="3">
    <source>
        <dbReference type="Proteomes" id="UP000244856"/>
    </source>
</evidence>
<dbReference type="KEGG" id="csj:CSK29544_00842"/>
<evidence type="ECO:0000313" key="4">
    <source>
        <dbReference type="Proteomes" id="UP000439917"/>
    </source>
</evidence>
<dbReference type="AlphaFoldDB" id="A0A2S9UCJ7"/>
<dbReference type="Pfam" id="PF08786">
    <property type="entry name" value="DcrB"/>
    <property type="match status" value="1"/>
</dbReference>
<dbReference type="OMA" id="KRDMKKF"/>
<dbReference type="Proteomes" id="UP000439917">
    <property type="component" value="Unassembled WGS sequence"/>
</dbReference>
<organism evidence="2 3">
    <name type="scientific">Cronobacter sakazakii</name>
    <name type="common">Enterobacter sakazakii</name>
    <dbReference type="NCBI Taxonomy" id="28141"/>
    <lineage>
        <taxon>Bacteria</taxon>
        <taxon>Pseudomonadati</taxon>
        <taxon>Pseudomonadota</taxon>
        <taxon>Gammaproteobacteria</taxon>
        <taxon>Enterobacterales</taxon>
        <taxon>Enterobacteriaceae</taxon>
        <taxon>Cronobacter</taxon>
    </lineage>
</organism>
<sequence length="143" mass="15737">MSQVKYTLSEGTLTLPEAVQDRSMTILSLPKAGASLVLTRAWDVKPGEEETYLKSQVAKIKRDMKKFTGDEVTDTQVGGRPAREVAMRFENHGVTVYEQLATTMLDDHLLVMAMSRTAPFDDDALAVWESIKAGLEFTPGEGA</sequence>
<dbReference type="Proteomes" id="UP000244856">
    <property type="component" value="Unassembled WGS sequence"/>
</dbReference>
<dbReference type="Gene3D" id="3.40.1000.10">
    <property type="entry name" value="Mog1/PsbP, alpha/beta/alpha sandwich"/>
    <property type="match status" value="1"/>
</dbReference>
<evidence type="ECO:0000313" key="1">
    <source>
        <dbReference type="EMBL" id="KAB0876891.1"/>
    </source>
</evidence>
<comment type="caution">
    <text evidence="2">The sequence shown here is derived from an EMBL/GenBank/DDBJ whole genome shotgun (WGS) entry which is preliminary data.</text>
</comment>
<protein>
    <submittedName>
        <fullName evidence="2">DUF1795 domain-containing protein</fullName>
    </submittedName>
</protein>
<dbReference type="InterPro" id="IPR016123">
    <property type="entry name" value="Mog1/PsbP_a/b/a-sand"/>
</dbReference>
<accession>A0A2S9UCJ7</accession>
<evidence type="ECO:0000313" key="2">
    <source>
        <dbReference type="EMBL" id="PUW02574.1"/>
    </source>
</evidence>
<dbReference type="InterPro" id="IPR014894">
    <property type="entry name" value="DcrB/EagT6"/>
</dbReference>
<dbReference type="GeneID" id="56732546"/>
<gene>
    <name evidence="2" type="ORF">B7T07_17820</name>
    <name evidence="1" type="ORF">FZI38_16000</name>
</gene>
<proteinExistence type="predicted"/>
<reference evidence="1 4" key="2">
    <citation type="submission" date="2019-09" db="EMBL/GenBank/DDBJ databases">
        <title>Prevalence, distribution, and phylogeny of type two toxin-antitoxin genes possessed by Cronobacter species where C. sakazakii homologs follow sequence type lineages.</title>
        <authorList>
            <person name="Finkelstein S."/>
            <person name="Negrete F."/>
            <person name="Jang H."/>
            <person name="Gopinath G.R."/>
            <person name="Tall B.D."/>
        </authorList>
    </citation>
    <scope>NUCLEOTIDE SEQUENCE [LARGE SCALE GENOMIC DNA]</scope>
    <source>
        <strain evidence="1 4">MOD1_Comp4</strain>
    </source>
</reference>
<dbReference type="RefSeq" id="WP_012126135.1">
    <property type="nucleotide sequence ID" value="NZ_CABMLV010000001.1"/>
</dbReference>
<name>A0A2S9UCJ7_CROSK</name>
<dbReference type="SUPFAM" id="SSF55724">
    <property type="entry name" value="Mog1p/PsbP-like"/>
    <property type="match status" value="1"/>
</dbReference>